<dbReference type="PANTHER" id="PTHR31424">
    <property type="entry name" value="PROTEIN CBG23806"/>
    <property type="match status" value="1"/>
</dbReference>
<evidence type="ECO:0000313" key="2">
    <source>
        <dbReference type="Proteomes" id="UP000005237"/>
    </source>
</evidence>
<name>A0A8R1HVX5_CAEJA</name>
<organism evidence="1 2">
    <name type="scientific">Caenorhabditis japonica</name>
    <dbReference type="NCBI Taxonomy" id="281687"/>
    <lineage>
        <taxon>Eukaryota</taxon>
        <taxon>Metazoa</taxon>
        <taxon>Ecdysozoa</taxon>
        <taxon>Nematoda</taxon>
        <taxon>Chromadorea</taxon>
        <taxon>Rhabditida</taxon>
        <taxon>Rhabditina</taxon>
        <taxon>Rhabditomorpha</taxon>
        <taxon>Rhabditoidea</taxon>
        <taxon>Rhabditidae</taxon>
        <taxon>Peloderinae</taxon>
        <taxon>Caenorhabditis</taxon>
    </lineage>
</organism>
<dbReference type="AlphaFoldDB" id="A0A8R1HVX5"/>
<evidence type="ECO:0000313" key="1">
    <source>
        <dbReference type="EnsemblMetazoa" id="CJA13360.1"/>
    </source>
</evidence>
<dbReference type="EnsemblMetazoa" id="CJA13360.1">
    <property type="protein sequence ID" value="CJA13360.1"/>
    <property type="gene ID" value="WBGene00132564"/>
</dbReference>
<protein>
    <submittedName>
        <fullName evidence="1">Uncharacterized protein</fullName>
    </submittedName>
</protein>
<accession>A0A8R1HVX5</accession>
<reference evidence="2" key="1">
    <citation type="submission" date="2010-08" db="EMBL/GenBank/DDBJ databases">
        <authorList>
            <consortium name="Caenorhabditis japonica Sequencing Consortium"/>
            <person name="Wilson R.K."/>
        </authorList>
    </citation>
    <scope>NUCLEOTIDE SEQUENCE [LARGE SCALE GENOMIC DNA]</scope>
    <source>
        <strain evidence="2">DF5081</strain>
    </source>
</reference>
<dbReference type="PANTHER" id="PTHR31424:SF4">
    <property type="entry name" value="AUTOPHAGY-RELATED PROTEIN 14-RELATED"/>
    <property type="match status" value="1"/>
</dbReference>
<proteinExistence type="predicted"/>
<keyword evidence="2" id="KW-1185">Reference proteome</keyword>
<sequence length="166" mass="19249">MYEDERKYEEGERKVVERCENFHTVKLMDEAAIEHYSTIFEPSQNLSLIKGFLISLGKFQKLCVSRELNQVEIDQMESHINETWKYISKMAGGLNATLKLHALLEHTIPFVQLHRSLGLTSEQGIEALHAASNKLLLRFVSVRDPSEKYILCFRSLSYMNFINHSN</sequence>
<dbReference type="Proteomes" id="UP000005237">
    <property type="component" value="Unassembled WGS sequence"/>
</dbReference>
<reference evidence="1" key="2">
    <citation type="submission" date="2022-06" db="UniProtKB">
        <authorList>
            <consortium name="EnsemblMetazoa"/>
        </authorList>
    </citation>
    <scope>IDENTIFICATION</scope>
    <source>
        <strain evidence="1">DF5081</strain>
    </source>
</reference>